<organism evidence="2 3">
    <name type="scientific">Paramuricea clavata</name>
    <name type="common">Red gorgonian</name>
    <name type="synonym">Violescent sea-whip</name>
    <dbReference type="NCBI Taxonomy" id="317549"/>
    <lineage>
        <taxon>Eukaryota</taxon>
        <taxon>Metazoa</taxon>
        <taxon>Cnidaria</taxon>
        <taxon>Anthozoa</taxon>
        <taxon>Octocorallia</taxon>
        <taxon>Malacalcyonacea</taxon>
        <taxon>Plexauridae</taxon>
        <taxon>Paramuricea</taxon>
    </lineage>
</organism>
<gene>
    <name evidence="2" type="ORF">PACLA_8A083815</name>
</gene>
<proteinExistence type="predicted"/>
<dbReference type="PANTHER" id="PTHR31751:SF42">
    <property type="entry name" value="PROTEIN CBG10204"/>
    <property type="match status" value="1"/>
</dbReference>
<evidence type="ECO:0000313" key="2">
    <source>
        <dbReference type="EMBL" id="CAB3991429.1"/>
    </source>
</evidence>
<sequence>MAKVVTMCPNQGCGSNVWDSQPSMVGTKIPAGNFLLSFAILVAGGSPSKTLRIFEHMGLSCIALSTYFRHQSEILFPVICMHWKKYQKQIVTDIKKENEKGIIGAGDGRHDKELNMTIFISDRHTSIKKHMREQLLKVVHYFDLWHLTKNYVDDIFETFVQSTEDDHECASKALAEITPSPMDTMLEKQPKDEAIAKRDQ</sequence>
<protein>
    <submittedName>
        <fullName evidence="2">Uncharacterized protein</fullName>
    </submittedName>
</protein>
<comment type="caution">
    <text evidence="2">The sequence shown here is derived from an EMBL/GenBank/DDBJ whole genome shotgun (WGS) entry which is preliminary data.</text>
</comment>
<feature type="compositionally biased region" description="Basic and acidic residues" evidence="1">
    <location>
        <begin position="185"/>
        <end position="200"/>
    </location>
</feature>
<accession>A0A6S7GNI7</accession>
<name>A0A6S7GNI7_PARCT</name>
<dbReference type="Proteomes" id="UP001152795">
    <property type="component" value="Unassembled WGS sequence"/>
</dbReference>
<dbReference type="PANTHER" id="PTHR31751">
    <property type="entry name" value="SI:CH211-108C17.2-RELATED-RELATED"/>
    <property type="match status" value="1"/>
</dbReference>
<evidence type="ECO:0000313" key="3">
    <source>
        <dbReference type="Proteomes" id="UP001152795"/>
    </source>
</evidence>
<feature type="region of interest" description="Disordered" evidence="1">
    <location>
        <begin position="180"/>
        <end position="200"/>
    </location>
</feature>
<keyword evidence="3" id="KW-1185">Reference proteome</keyword>
<dbReference type="EMBL" id="CACRXK020001850">
    <property type="protein sequence ID" value="CAB3991429.1"/>
    <property type="molecule type" value="Genomic_DNA"/>
</dbReference>
<evidence type="ECO:0000256" key="1">
    <source>
        <dbReference type="SAM" id="MobiDB-lite"/>
    </source>
</evidence>
<reference evidence="2" key="1">
    <citation type="submission" date="2020-04" db="EMBL/GenBank/DDBJ databases">
        <authorList>
            <person name="Alioto T."/>
            <person name="Alioto T."/>
            <person name="Gomez Garrido J."/>
        </authorList>
    </citation>
    <scope>NUCLEOTIDE SEQUENCE</scope>
    <source>
        <strain evidence="2">A484AB</strain>
    </source>
</reference>
<dbReference type="AlphaFoldDB" id="A0A6S7GNI7"/>
<dbReference type="OrthoDB" id="5980867at2759"/>